<organism evidence="1 2">
    <name type="scientific">Methanorbis rubei</name>
    <dbReference type="NCBI Taxonomy" id="3028300"/>
    <lineage>
        <taxon>Archaea</taxon>
        <taxon>Methanobacteriati</taxon>
        <taxon>Methanobacteriota</taxon>
        <taxon>Stenosarchaea group</taxon>
        <taxon>Methanomicrobia</taxon>
        <taxon>Methanomicrobiales</taxon>
        <taxon>Methanocorpusculaceae</taxon>
        <taxon>Methanorbis</taxon>
    </lineage>
</organism>
<accession>A0AAE4MGH8</accession>
<evidence type="ECO:0000313" key="1">
    <source>
        <dbReference type="EMBL" id="MDV0443979.1"/>
    </source>
</evidence>
<comment type="caution">
    <text evidence="1">The sequence shown here is derived from an EMBL/GenBank/DDBJ whole genome shotgun (WGS) entry which is preliminary data.</text>
</comment>
<dbReference type="InterPro" id="IPR019734">
    <property type="entry name" value="TPR_rpt"/>
</dbReference>
<keyword evidence="2" id="KW-1185">Reference proteome</keyword>
<proteinExistence type="predicted"/>
<dbReference type="RefSeq" id="WP_338096487.1">
    <property type="nucleotide sequence ID" value="NZ_JAWDKB010000005.1"/>
</dbReference>
<dbReference type="SMART" id="SM00028">
    <property type="entry name" value="TPR"/>
    <property type="match status" value="3"/>
</dbReference>
<evidence type="ECO:0008006" key="3">
    <source>
        <dbReference type="Google" id="ProtNLM"/>
    </source>
</evidence>
<gene>
    <name evidence="1" type="ORF">McpCs1_13670</name>
</gene>
<dbReference type="InterPro" id="IPR011990">
    <property type="entry name" value="TPR-like_helical_dom_sf"/>
</dbReference>
<reference evidence="1 2" key="1">
    <citation type="submission" date="2023-06" db="EMBL/GenBank/DDBJ databases">
        <title>Genome sequence of Methancorpusculaceae sp. Cs1.</title>
        <authorList>
            <person name="Protasov E."/>
            <person name="Platt K."/>
            <person name="Poehlein A."/>
            <person name="Daniel R."/>
            <person name="Brune A."/>
        </authorList>
    </citation>
    <scope>NUCLEOTIDE SEQUENCE [LARGE SCALE GENOMIC DNA]</scope>
    <source>
        <strain evidence="1 2">Cs1</strain>
    </source>
</reference>
<dbReference type="SUPFAM" id="SSF48452">
    <property type="entry name" value="TPR-like"/>
    <property type="match status" value="2"/>
</dbReference>
<dbReference type="Gene3D" id="1.25.40.10">
    <property type="entry name" value="Tetratricopeptide repeat domain"/>
    <property type="match status" value="2"/>
</dbReference>
<name>A0AAE4MGH8_9EURY</name>
<evidence type="ECO:0000313" key="2">
    <source>
        <dbReference type="Proteomes" id="UP001283212"/>
    </source>
</evidence>
<sequence>MRVSEGNLTQQYYTDYLTILAEEILSHPATDDVRLGVHENIVFRNLFLHRMSVDGGFHARVLAAILQQPDDSRVLLDLLHAAENITDDVLPVEEWLKSEYASAVEHAEPSRKLALTALIRSYISGTNQAAEIIASFGDAHPQSWWQFKTRAITTSEVRNSDMYFGVGRRPFWHEFPLDRYAAVRAGVPSLPPQDIYDCVVCIAGAWFSSLTREEMITWLNMPQPSLTEWDALCSPLLDCETPDAALSTANWLYASGNNEPALDLYANITLAFPATPAETAAFELIGTILRRSGDFDNAFEAYKNAFMASRGGSSYQTAIGLKNLCEVGEDLGEDMSEYYARIAGIAAMLPVTDKLRLYLELAASSRRRHAYEDEYHHLELIISEENGDSELVDTAMSRLSEMNSHLTADGRPDAASLKTFDDSVESAVAATRGSAAYFGFDPSCALDWYSRSSAPEIMQLQFKAAMAAGVDAAAYAETFAEKAVLLAAADAPSALIVRELNAAVTHAWQNNADIAPVLEMILPYLDAVKRSVVLTDVTNRSTRDDERATVCSAASRALLTAGFADEARSMLRTALRANPGRETRSRLFAELGWLEYESGLYSDAVDACESALKINDQFPAVWGCMARALTCMEKYDDALLAAKRAVVQNPANESYQYLRSALQIVSSAPVDPVIDRLFVLPEPGYLEAAAAEYMIKKTSSCPPEVWNVATLEEVASLRV</sequence>
<protein>
    <recommendedName>
        <fullName evidence="3">Tetratricopeptide repeat protein</fullName>
    </recommendedName>
</protein>
<dbReference type="EMBL" id="JAWDKB010000005">
    <property type="protein sequence ID" value="MDV0443979.1"/>
    <property type="molecule type" value="Genomic_DNA"/>
</dbReference>
<dbReference type="AlphaFoldDB" id="A0AAE4MGH8"/>
<dbReference type="Proteomes" id="UP001283212">
    <property type="component" value="Unassembled WGS sequence"/>
</dbReference>